<gene>
    <name evidence="4" type="ORF">BLNAU_15007</name>
</gene>
<dbReference type="PROSITE" id="PS00973">
    <property type="entry name" value="USP_2"/>
    <property type="match status" value="1"/>
</dbReference>
<feature type="compositionally biased region" description="Polar residues" evidence="2">
    <location>
        <begin position="131"/>
        <end position="151"/>
    </location>
</feature>
<dbReference type="EC" id="3.4.19.12" evidence="1"/>
<comment type="caution">
    <text evidence="4">The sequence shown here is derived from an EMBL/GenBank/DDBJ whole genome shotgun (WGS) entry which is preliminary data.</text>
</comment>
<dbReference type="PROSITE" id="PS50235">
    <property type="entry name" value="USP_3"/>
    <property type="match status" value="1"/>
</dbReference>
<dbReference type="PANTHER" id="PTHR21646">
    <property type="entry name" value="UBIQUITIN CARBOXYL-TERMINAL HYDROLASE"/>
    <property type="match status" value="1"/>
</dbReference>
<dbReference type="Pfam" id="PF00443">
    <property type="entry name" value="UCH"/>
    <property type="match status" value="1"/>
</dbReference>
<protein>
    <recommendedName>
        <fullName evidence="1">Ubiquitin carboxyl-terminal hydrolase</fullName>
        <ecNumber evidence="1">3.4.19.12</ecNumber>
    </recommendedName>
</protein>
<dbReference type="PROSITE" id="PS00972">
    <property type="entry name" value="USP_1"/>
    <property type="match status" value="1"/>
</dbReference>
<reference evidence="4 5" key="1">
    <citation type="journal article" date="2022" name="bioRxiv">
        <title>Genomics of Preaxostyla Flagellates Illuminates Evolutionary Transitions and the Path Towards Mitochondrial Loss.</title>
        <authorList>
            <person name="Novak L.V.F."/>
            <person name="Treitli S.C."/>
            <person name="Pyrih J."/>
            <person name="Halakuc P."/>
            <person name="Pipaliya S.V."/>
            <person name="Vacek V."/>
            <person name="Brzon O."/>
            <person name="Soukal P."/>
            <person name="Eme L."/>
            <person name="Dacks J.B."/>
            <person name="Karnkowska A."/>
            <person name="Elias M."/>
            <person name="Hampl V."/>
        </authorList>
    </citation>
    <scope>NUCLEOTIDE SEQUENCE [LARGE SCALE GENOMIC DNA]</scope>
    <source>
        <strain evidence="4">NAU3</strain>
        <tissue evidence="4">Gut</tissue>
    </source>
</reference>
<evidence type="ECO:0000259" key="3">
    <source>
        <dbReference type="PROSITE" id="PS50235"/>
    </source>
</evidence>
<keyword evidence="1" id="KW-0788">Thiol protease</keyword>
<dbReference type="InterPro" id="IPR050185">
    <property type="entry name" value="Ub_carboxyl-term_hydrolase"/>
</dbReference>
<keyword evidence="1" id="KW-0833">Ubl conjugation pathway</keyword>
<organism evidence="4 5">
    <name type="scientific">Blattamonas nauphoetae</name>
    <dbReference type="NCBI Taxonomy" id="2049346"/>
    <lineage>
        <taxon>Eukaryota</taxon>
        <taxon>Metamonada</taxon>
        <taxon>Preaxostyla</taxon>
        <taxon>Oxymonadida</taxon>
        <taxon>Blattamonas</taxon>
    </lineage>
</organism>
<dbReference type="InterPro" id="IPR001394">
    <property type="entry name" value="Peptidase_C19_UCH"/>
</dbReference>
<dbReference type="InterPro" id="IPR018200">
    <property type="entry name" value="USP_CS"/>
</dbReference>
<proteinExistence type="inferred from homology"/>
<evidence type="ECO:0000313" key="5">
    <source>
        <dbReference type="Proteomes" id="UP001281761"/>
    </source>
</evidence>
<feature type="compositionally biased region" description="Basic and acidic residues" evidence="2">
    <location>
        <begin position="117"/>
        <end position="130"/>
    </location>
</feature>
<dbReference type="SUPFAM" id="SSF54001">
    <property type="entry name" value="Cysteine proteinases"/>
    <property type="match status" value="1"/>
</dbReference>
<comment type="similarity">
    <text evidence="1">Belongs to the peptidase C19 family.</text>
</comment>
<keyword evidence="1" id="KW-0645">Protease</keyword>
<sequence length="553" mass="61077">MRRTIKNEPHWKSPFRLKSPYSSFIPDLIPEDDKYQQNVSLASSRKTRDTTPESKLESSGGRIEAFALVQSLDKPSATENVEQSSSDRRYSLDMSPTVDPHHSQAFTSSYYEPSLSDDSRIKTKSPEQHSSKTSSTILHNQLDTPSHFTQPSPRPSFQHFHPSLFLQRPTSGLPNIGSSCYLNSALQALAHVPILLHLLQTAYQLRPTPRPHKKTSNTHITQLQFDSMLRLSEDVQDALAFLTTFPPSHSFRDVEQLMFHLHKNLGIVNPQFVGFKQNDSHEALLTLLDVLDETTMPIASADDESASAAEARADDASELVVVFKPNQPTAQRLALLSSLFASFQATPRTPIRDSCTGLLGGTVLCHSCGQARVSLHAFTALSLPLPPTPFFSFGHAHRIETLLAEMAVCSEVEGFVCSCCGRAGQTVTHGEFVAAWPKVLFLHFSRSNFRFSAFSRKDSSKVSIPAAIDSTLLRSAFADFERRTGIAVPMPDTPYQLAGTINHVGMAQGGHYTFVGRSVGDVWTKHSDNTSSPATRPSESSEAYVCVYQQVSR</sequence>
<evidence type="ECO:0000256" key="2">
    <source>
        <dbReference type="SAM" id="MobiDB-lite"/>
    </source>
</evidence>
<name>A0ABQ9XFT4_9EUKA</name>
<keyword evidence="1 4" id="KW-0378">Hydrolase</keyword>
<evidence type="ECO:0000313" key="4">
    <source>
        <dbReference type="EMBL" id="KAK2950085.1"/>
    </source>
</evidence>
<dbReference type="EMBL" id="JARBJD010000143">
    <property type="protein sequence ID" value="KAK2950085.1"/>
    <property type="molecule type" value="Genomic_DNA"/>
</dbReference>
<comment type="catalytic activity">
    <reaction evidence="1">
        <text>Thiol-dependent hydrolysis of ester, thioester, amide, peptide and isopeptide bonds formed by the C-terminal Gly of ubiquitin (a 76-residue protein attached to proteins as an intracellular targeting signal).</text>
        <dbReference type="EC" id="3.4.19.12"/>
    </reaction>
</comment>
<dbReference type="InterPro" id="IPR038765">
    <property type="entry name" value="Papain-like_cys_pep_sf"/>
</dbReference>
<dbReference type="Gene3D" id="3.90.70.10">
    <property type="entry name" value="Cysteine proteinases"/>
    <property type="match status" value="1"/>
</dbReference>
<dbReference type="InterPro" id="IPR028889">
    <property type="entry name" value="USP"/>
</dbReference>
<evidence type="ECO:0000256" key="1">
    <source>
        <dbReference type="RuleBase" id="RU366025"/>
    </source>
</evidence>
<dbReference type="Proteomes" id="UP001281761">
    <property type="component" value="Unassembled WGS sequence"/>
</dbReference>
<feature type="domain" description="USP" evidence="3">
    <location>
        <begin position="171"/>
        <end position="551"/>
    </location>
</feature>
<dbReference type="CDD" id="cd02257">
    <property type="entry name" value="Peptidase_C19"/>
    <property type="match status" value="1"/>
</dbReference>
<keyword evidence="5" id="KW-1185">Reference proteome</keyword>
<dbReference type="GO" id="GO:0016787">
    <property type="term" value="F:hydrolase activity"/>
    <property type="evidence" value="ECO:0007669"/>
    <property type="project" value="UniProtKB-KW"/>
</dbReference>
<feature type="compositionally biased region" description="Basic and acidic residues" evidence="2">
    <location>
        <begin position="46"/>
        <end position="56"/>
    </location>
</feature>
<accession>A0ABQ9XFT4</accession>
<feature type="region of interest" description="Disordered" evidence="2">
    <location>
        <begin position="36"/>
        <end position="155"/>
    </location>
</feature>